<dbReference type="Gene3D" id="2.60.40.740">
    <property type="match status" value="1"/>
</dbReference>
<proteinExistence type="predicted"/>
<accession>A0ABW5XI37</accession>
<dbReference type="EMBL" id="JBHUOP010000003">
    <property type="protein sequence ID" value="MFD2840744.1"/>
    <property type="molecule type" value="Genomic_DNA"/>
</dbReference>
<sequence length="1086" mass="117180">MQRTQGFRLLKRLLAAGLASLLVLSGAVTAQAASGSVSGIDVNINYRTNPDGSLVEGEQHTINLYYATAPTAGFDEVLEPGTVFTIELPAGVDVADAELTKALEKNQLVETLDRNGNKITIVFKDSFKGLEAITNGAINFKFSVENVEVSEEVVHHWQINGEETEYTVVLKEPGDEFIDEIISDSAKTGPNALDLTSVVSYNKETGEYTLNRDALARQEINYTLILDTPNALTNVRIEDTVDNRLVYVPGSLKITQTSWDAQGRNKKTVAVPTPDDIEESTTGFGFNLSVPLNSKTKITYSAKISEAQVDALWSELRTQIAAASPGAKVKVTVDNTAVIGGRAHEKSVDLTYTVPAASPDPGPVAPTGMFNKTSNLNRALTARNEDGTLAQPLDITYTLTADLTKYAAADDKFKPTQNVVIVDTLPEGVQWQTGTEFIAVTGSGPITELQPVAGLTDVTANSFADNSYVGKYFVDGKNLYINVGRDYTTKVQIAAKAQILATIGSGSVPDATFPELADRYWKVVNTADFHTGLNSTKKQTTSYPYTARDRDPEGEDNEKYFAKGMHSQDITVNPGASTSEKVVYNVPVTFTVDGVQLHDARIVDYIDHSFFNVTAQNVSDIKITGTYDGTAVTEENFTVGLDDARNLVITPNAENWPHDTSNKKLKIEIVLQTLPLDPRRTAEVTNRATIFGQDNEILYRSETTARASNAGSEAEVRKSVENGRGGWGDNLILKYDTDGNLLDADGTICDSDDTAQDCGTFMYKIEVIGHDGYSGPVAQVSDKLPAELEFLSFANADGFVLDGDTVDADNGLQARVDRENSTVFIEYKPGVTRFAEGVPGDGERVSAVIFKVRIKADADIKMNTPIWNVALAGDKPVSEVPVTPSADYPLFMNKVDGDDASTVISDANARFTIVGPLPSTDVITESAYVLNGEIVIDVDGEPTAVTVADHGFYNVTEVVAPKGYQLPSKVFEVYVPETGMAQPAVLQNFKEPTPDPEKPVPTPDPEKPTPTPDPEEPFVEVDSDSKDGSDTEKPVVEVDSDSEETADSEVLSQTGTNAGHLALGALITVLLGALFLGLARRRPREG</sequence>
<evidence type="ECO:0000313" key="4">
    <source>
        <dbReference type="EMBL" id="MFD2840744.1"/>
    </source>
</evidence>
<reference evidence="5" key="1">
    <citation type="journal article" date="2019" name="Int. J. Syst. Evol. Microbiol.">
        <title>The Global Catalogue of Microorganisms (GCM) 10K type strain sequencing project: providing services to taxonomists for standard genome sequencing and annotation.</title>
        <authorList>
            <consortium name="The Broad Institute Genomics Platform"/>
            <consortium name="The Broad Institute Genome Sequencing Center for Infectious Disease"/>
            <person name="Wu L."/>
            <person name="Ma J."/>
        </authorList>
    </citation>
    <scope>NUCLEOTIDE SEQUENCE [LARGE SCALE GENOMIC DNA]</scope>
    <source>
        <strain evidence="5">KCTC 33576</strain>
    </source>
</reference>
<evidence type="ECO:0000256" key="3">
    <source>
        <dbReference type="SAM" id="SignalP"/>
    </source>
</evidence>
<feature type="region of interest" description="Disordered" evidence="1">
    <location>
        <begin position="987"/>
        <end position="1053"/>
    </location>
</feature>
<keyword evidence="2" id="KW-0472">Membrane</keyword>
<feature type="signal peptide" evidence="3">
    <location>
        <begin position="1"/>
        <end position="32"/>
    </location>
</feature>
<feature type="compositionally biased region" description="Basic and acidic residues" evidence="1">
    <location>
        <begin position="1023"/>
        <end position="1036"/>
    </location>
</feature>
<dbReference type="InterPro" id="IPR008966">
    <property type="entry name" value="Adhesion_dom_sf"/>
</dbReference>
<feature type="compositionally biased region" description="Acidic residues" evidence="1">
    <location>
        <begin position="1038"/>
        <end position="1047"/>
    </location>
</feature>
<gene>
    <name evidence="4" type="ORF">ACFSYH_09185</name>
</gene>
<dbReference type="InterPro" id="IPR013783">
    <property type="entry name" value="Ig-like_fold"/>
</dbReference>
<comment type="caution">
    <text evidence="4">The sequence shown here is derived from an EMBL/GenBank/DDBJ whole genome shotgun (WGS) entry which is preliminary data.</text>
</comment>
<organism evidence="4 5">
    <name type="scientific">Populibacterium corticicola</name>
    <dbReference type="NCBI Taxonomy" id="1812826"/>
    <lineage>
        <taxon>Bacteria</taxon>
        <taxon>Bacillati</taxon>
        <taxon>Actinomycetota</taxon>
        <taxon>Actinomycetes</taxon>
        <taxon>Micrococcales</taxon>
        <taxon>Jonesiaceae</taxon>
        <taxon>Populibacterium</taxon>
    </lineage>
</organism>
<dbReference type="SUPFAM" id="SSF49401">
    <property type="entry name" value="Bacterial adhesins"/>
    <property type="match status" value="1"/>
</dbReference>
<keyword evidence="2" id="KW-1133">Transmembrane helix</keyword>
<protein>
    <recommendedName>
        <fullName evidence="6">Isopeptide-forming domain-containing fimbrial protein</fullName>
    </recommendedName>
</protein>
<dbReference type="RefSeq" id="WP_377466623.1">
    <property type="nucleotide sequence ID" value="NZ_JBHUOP010000003.1"/>
</dbReference>
<feature type="chain" id="PRO_5046166062" description="Isopeptide-forming domain-containing fimbrial protein" evidence="3">
    <location>
        <begin position="33"/>
        <end position="1086"/>
    </location>
</feature>
<keyword evidence="3" id="KW-0732">Signal</keyword>
<dbReference type="Proteomes" id="UP001597391">
    <property type="component" value="Unassembled WGS sequence"/>
</dbReference>
<feature type="compositionally biased region" description="Acidic residues" evidence="1">
    <location>
        <begin position="1013"/>
        <end position="1022"/>
    </location>
</feature>
<evidence type="ECO:0000256" key="2">
    <source>
        <dbReference type="SAM" id="Phobius"/>
    </source>
</evidence>
<evidence type="ECO:0000256" key="1">
    <source>
        <dbReference type="SAM" id="MobiDB-lite"/>
    </source>
</evidence>
<evidence type="ECO:0008006" key="6">
    <source>
        <dbReference type="Google" id="ProtNLM"/>
    </source>
</evidence>
<evidence type="ECO:0000313" key="5">
    <source>
        <dbReference type="Proteomes" id="UP001597391"/>
    </source>
</evidence>
<feature type="compositionally biased region" description="Pro residues" evidence="1">
    <location>
        <begin position="999"/>
        <end position="1012"/>
    </location>
</feature>
<name>A0ABW5XI37_9MICO</name>
<keyword evidence="2" id="KW-0812">Transmembrane</keyword>
<keyword evidence="5" id="KW-1185">Reference proteome</keyword>
<feature type="transmembrane region" description="Helical" evidence="2">
    <location>
        <begin position="1058"/>
        <end position="1079"/>
    </location>
</feature>
<dbReference type="Gene3D" id="2.60.40.10">
    <property type="entry name" value="Immunoglobulins"/>
    <property type="match status" value="1"/>
</dbReference>